<dbReference type="PANTHER" id="PTHR15415:SF7">
    <property type="entry name" value="MICOS COMPLEX SUBUNIT MIC60"/>
    <property type="match status" value="1"/>
</dbReference>
<evidence type="ECO:0000256" key="5">
    <source>
        <dbReference type="ARBA" id="ARBA00022989"/>
    </source>
</evidence>
<dbReference type="PANTHER" id="PTHR15415">
    <property type="entry name" value="MITOFILIN"/>
    <property type="match status" value="1"/>
</dbReference>
<evidence type="ECO:0000256" key="9">
    <source>
        <dbReference type="SAM" id="MobiDB-lite"/>
    </source>
</evidence>
<feature type="region of interest" description="Disordered" evidence="9">
    <location>
        <begin position="18"/>
        <end position="124"/>
    </location>
</feature>
<evidence type="ECO:0000313" key="10">
    <source>
        <dbReference type="EMBL" id="JAC70835.1"/>
    </source>
</evidence>
<evidence type="ECO:0000256" key="6">
    <source>
        <dbReference type="ARBA" id="ARBA00023128"/>
    </source>
</evidence>
<dbReference type="Pfam" id="PF09731">
    <property type="entry name" value="Mitofilin"/>
    <property type="match status" value="1"/>
</dbReference>
<dbReference type="InterPro" id="IPR019133">
    <property type="entry name" value="MIC60"/>
</dbReference>
<keyword evidence="3" id="KW-0812">Transmembrane</keyword>
<organism evidence="10">
    <name type="scientific">Tetraselmis sp. GSL018</name>
    <dbReference type="NCBI Taxonomy" id="582737"/>
    <lineage>
        <taxon>Eukaryota</taxon>
        <taxon>Viridiplantae</taxon>
        <taxon>Chlorophyta</taxon>
        <taxon>core chlorophytes</taxon>
        <taxon>Chlorodendrophyceae</taxon>
        <taxon>Chlorodendrales</taxon>
        <taxon>Chlorodendraceae</taxon>
        <taxon>Tetraselmis</taxon>
    </lineage>
</organism>
<evidence type="ECO:0000256" key="8">
    <source>
        <dbReference type="SAM" id="Coils"/>
    </source>
</evidence>
<keyword evidence="7" id="KW-0472">Membrane</keyword>
<keyword evidence="4" id="KW-0999">Mitochondrion inner membrane</keyword>
<protein>
    <recommendedName>
        <fullName evidence="11">MICOS complex subunit MIC60</fullName>
    </recommendedName>
</protein>
<evidence type="ECO:0000256" key="7">
    <source>
        <dbReference type="ARBA" id="ARBA00023136"/>
    </source>
</evidence>
<feature type="coiled-coil region" evidence="8">
    <location>
        <begin position="244"/>
        <end position="289"/>
    </location>
</feature>
<comment type="similarity">
    <text evidence="2">Belongs to the MICOS complex subunit Mic60 family.</text>
</comment>
<dbReference type="GO" id="GO:0061617">
    <property type="term" value="C:MICOS complex"/>
    <property type="evidence" value="ECO:0007669"/>
    <property type="project" value="TreeGrafter"/>
</dbReference>
<evidence type="ECO:0008006" key="11">
    <source>
        <dbReference type="Google" id="ProtNLM"/>
    </source>
</evidence>
<keyword evidence="5" id="KW-1133">Transmembrane helix</keyword>
<keyword evidence="8" id="KW-0175">Coiled coil</keyword>
<accession>A0A061RJI6</accession>
<evidence type="ECO:0000256" key="2">
    <source>
        <dbReference type="ARBA" id="ARBA00010877"/>
    </source>
</evidence>
<evidence type="ECO:0000256" key="1">
    <source>
        <dbReference type="ARBA" id="ARBA00004273"/>
    </source>
</evidence>
<dbReference type="GO" id="GO:0042407">
    <property type="term" value="P:cristae formation"/>
    <property type="evidence" value="ECO:0007669"/>
    <property type="project" value="TreeGrafter"/>
</dbReference>
<sequence length="512" mass="52624">MAAAGAGYYYYVQENLSRGHTTEELEAPTGPRLTDEPSPEWQTLSDGCTEGDPVAAAVDPVEQLGSGGEEAEESGGAYYTPLVPPSGTVSEVEGQSGPSESGPGDAEEDSGSEESLRVADEEENKQAAAVLDLINEALVGEPAADPQAADTVPEGPASRAADAALAAKAVAADVSGDELFSRLGVDSKRLDTVGLVWAAIDGGAGSDPKGFQAAHRQAASDAEVFKGVLAEVLEKQDAAFASYRGDVESARQDLEAARAAAEKERKALLERQAAELQQQQERSATASAQAIKSEREARAKVLGGLGEQVGVLREALGMKHQEVQRMCGTHRLAAAAFSLQQALDSGRPFADELRDLRDSAPGDSLVEAIADSLESSSASMKSGIPTRDELIDRFDRVAATAGSLVLLPETGGGLLATLLSHSAGLLRMRETSGERLGLEGGGFAAASARAKSKLAAGQLLAAAEELQRAADGSAAAAVVADWAAALRARAAAEQALVAIQAHATAIAVSFSG</sequence>
<name>A0A061RJI6_9CHLO</name>
<feature type="compositionally biased region" description="Low complexity" evidence="9">
    <location>
        <begin position="89"/>
        <end position="104"/>
    </location>
</feature>
<dbReference type="EMBL" id="GBEZ01015318">
    <property type="protein sequence ID" value="JAC70835.1"/>
    <property type="molecule type" value="Transcribed_RNA"/>
</dbReference>
<proteinExistence type="inferred from homology"/>
<evidence type="ECO:0000256" key="4">
    <source>
        <dbReference type="ARBA" id="ARBA00022792"/>
    </source>
</evidence>
<comment type="subcellular location">
    <subcellularLocation>
        <location evidence="1">Mitochondrion inner membrane</location>
    </subcellularLocation>
</comment>
<gene>
    <name evidence="10" type="ORF">TSPGSL018_3257</name>
</gene>
<reference evidence="10" key="1">
    <citation type="submission" date="2014-05" db="EMBL/GenBank/DDBJ databases">
        <title>The transcriptome of the halophilic microalga Tetraselmis sp. GSL018 isolated from the Great Salt Lake, Utah.</title>
        <authorList>
            <person name="Jinkerson R.E."/>
            <person name="D'Adamo S."/>
            <person name="Posewitz M.C."/>
        </authorList>
    </citation>
    <scope>NUCLEOTIDE SEQUENCE</scope>
    <source>
        <strain evidence="10">GSL018</strain>
    </source>
</reference>
<keyword evidence="6" id="KW-0496">Mitochondrion</keyword>
<evidence type="ECO:0000256" key="3">
    <source>
        <dbReference type="ARBA" id="ARBA00022692"/>
    </source>
</evidence>
<dbReference type="AlphaFoldDB" id="A0A061RJI6"/>